<dbReference type="STRING" id="930129.SAMN05216352_108108"/>
<dbReference type="Pfam" id="PF24309">
    <property type="entry name" value="IMEF_Flp"/>
    <property type="match status" value="1"/>
</dbReference>
<dbReference type="Proteomes" id="UP000199017">
    <property type="component" value="Unassembled WGS sequence"/>
</dbReference>
<dbReference type="GO" id="GO:0140737">
    <property type="term" value="C:encapsulin nanocompartment"/>
    <property type="evidence" value="ECO:0007669"/>
    <property type="project" value="InterPro"/>
</dbReference>
<dbReference type="GO" id="GO:0140315">
    <property type="term" value="F:iron ion sequestering activity"/>
    <property type="evidence" value="ECO:0007669"/>
    <property type="project" value="InterPro"/>
</dbReference>
<keyword evidence="2" id="KW-1185">Reference proteome</keyword>
<dbReference type="NCBIfam" id="TIGR04536">
    <property type="entry name" value="geobac_encap"/>
    <property type="match status" value="1"/>
</dbReference>
<sequence length="199" mass="23260">MVTLSFSQLENIFKRNRQALNEFKGIITPVIENAKDDHERLYWHHIYEEEDHRHDRLDHLLPALNSINENESPISPDSSEFVHLLQDISLEKFGLHNFLEHLDLSLYTFKDTELEEPIRSLRDMTAADYEETKQLLEQLNEDFKGTLQYNASVPTDEKEDIDENLKIDAYTSSKSEAPANKNINEFTKRKQLTVGSLKK</sequence>
<proteinExistence type="predicted"/>
<accession>A0A1G8L139</accession>
<reference evidence="1" key="1">
    <citation type="submission" date="2016-10" db="EMBL/GenBank/DDBJ databases">
        <authorList>
            <person name="de Groot N.N."/>
        </authorList>
    </citation>
    <scope>NUCLEOTIDE SEQUENCE [LARGE SCALE GENOMIC DNA]</scope>
    <source>
        <strain evidence="1">P4B</strain>
    </source>
</reference>
<dbReference type="RefSeq" id="WP_245917952.1">
    <property type="nucleotide sequence ID" value="NZ_FNDU01000008.1"/>
</dbReference>
<organism evidence="1 2">
    <name type="scientific">Alteribacillus bidgolensis</name>
    <dbReference type="NCBI Taxonomy" id="930129"/>
    <lineage>
        <taxon>Bacteria</taxon>
        <taxon>Bacillati</taxon>
        <taxon>Bacillota</taxon>
        <taxon>Bacilli</taxon>
        <taxon>Bacillales</taxon>
        <taxon>Bacillaceae</taxon>
        <taxon>Alteribacillus</taxon>
    </lineage>
</organism>
<evidence type="ECO:0000313" key="1">
    <source>
        <dbReference type="EMBL" id="SDI49454.1"/>
    </source>
</evidence>
<evidence type="ECO:0000313" key="2">
    <source>
        <dbReference type="Proteomes" id="UP000199017"/>
    </source>
</evidence>
<dbReference type="GO" id="GO:0004322">
    <property type="term" value="F:ferroxidase activity"/>
    <property type="evidence" value="ECO:0007669"/>
    <property type="project" value="InterPro"/>
</dbReference>
<name>A0A1G8L139_9BACI</name>
<dbReference type="InterPro" id="IPR030909">
    <property type="entry name" value="IMEF_cargo"/>
</dbReference>
<gene>
    <name evidence="1" type="ORF">SAMN05216352_108108</name>
</gene>
<dbReference type="EMBL" id="FNDU01000008">
    <property type="protein sequence ID" value="SDI49454.1"/>
    <property type="molecule type" value="Genomic_DNA"/>
</dbReference>
<protein>
    <submittedName>
        <fullName evidence="1">Encapsulated protein</fullName>
    </submittedName>
</protein>
<dbReference type="AlphaFoldDB" id="A0A1G8L139"/>